<evidence type="ECO:0000313" key="2">
    <source>
        <dbReference type="Proteomes" id="UP000695007"/>
    </source>
</evidence>
<evidence type="ECO:0000313" key="3">
    <source>
        <dbReference type="RefSeq" id="XP_011494895.1"/>
    </source>
</evidence>
<feature type="transmembrane region" description="Helical" evidence="1">
    <location>
        <begin position="141"/>
        <end position="159"/>
    </location>
</feature>
<dbReference type="AlphaFoldDB" id="A0AAJ6VLQ7"/>
<keyword evidence="1" id="KW-1133">Transmembrane helix</keyword>
<evidence type="ECO:0000256" key="1">
    <source>
        <dbReference type="SAM" id="Phobius"/>
    </source>
</evidence>
<keyword evidence="2" id="KW-1185">Reference proteome</keyword>
<accession>A0AAJ6VLQ7</accession>
<dbReference type="Proteomes" id="UP000695007">
    <property type="component" value="Unplaced"/>
</dbReference>
<organism evidence="2 3">
    <name type="scientific">Ceratosolen solmsi marchali</name>
    <dbReference type="NCBI Taxonomy" id="326594"/>
    <lineage>
        <taxon>Eukaryota</taxon>
        <taxon>Metazoa</taxon>
        <taxon>Ecdysozoa</taxon>
        <taxon>Arthropoda</taxon>
        <taxon>Hexapoda</taxon>
        <taxon>Insecta</taxon>
        <taxon>Pterygota</taxon>
        <taxon>Neoptera</taxon>
        <taxon>Endopterygota</taxon>
        <taxon>Hymenoptera</taxon>
        <taxon>Apocrita</taxon>
        <taxon>Proctotrupomorpha</taxon>
        <taxon>Chalcidoidea</taxon>
        <taxon>Agaonidae</taxon>
        <taxon>Agaoninae</taxon>
        <taxon>Ceratosolen</taxon>
    </lineage>
</organism>
<dbReference type="KEGG" id="csol:105359864"/>
<proteinExistence type="predicted"/>
<protein>
    <submittedName>
        <fullName evidence="3">Uncharacterized protein LOC105359864</fullName>
    </submittedName>
</protein>
<sequence length="260" mass="29128">MHFWIDKPTGRCYGFNGRHYPTMSFSKVNFGQHRRCDLDVTRLQMLTPVHRFQAISNIGNSAGSSNHNLTRSIRFNTQTNEHRNNSIHNEIQLGQNISNTNTTGNNLHVPQSTSNSSSRGLLNFSELNDAVMAGYRLRCSVWIIFVLATGFVAAAKFYFDHQQGAGLEVLVFCGLLVILLLSGCFYSIICRRAQNNHHQEIEVEPIATVAVSNTISNDNIRQVSMPIRQNPPPPYHIAILIPPPISSDETPPPAYDKIVQ</sequence>
<feature type="transmembrane region" description="Helical" evidence="1">
    <location>
        <begin position="165"/>
        <end position="189"/>
    </location>
</feature>
<keyword evidence="1" id="KW-0472">Membrane</keyword>
<dbReference type="RefSeq" id="XP_011494895.1">
    <property type="nucleotide sequence ID" value="XM_011496593.1"/>
</dbReference>
<gene>
    <name evidence="3" type="primary">LOC105359864</name>
</gene>
<keyword evidence="1" id="KW-0812">Transmembrane</keyword>
<dbReference type="GeneID" id="105359864"/>
<name>A0AAJ6VLQ7_9HYME</name>
<reference evidence="3" key="1">
    <citation type="submission" date="2025-08" db="UniProtKB">
        <authorList>
            <consortium name="RefSeq"/>
        </authorList>
    </citation>
    <scope>IDENTIFICATION</scope>
</reference>